<proteinExistence type="predicted"/>
<accession>A0A6A9V0E9</accession>
<dbReference type="CDD" id="cd00761">
    <property type="entry name" value="Glyco_tranf_GTA_type"/>
    <property type="match status" value="1"/>
</dbReference>
<feature type="domain" description="Glycosyltransferase 2-like" evidence="2">
    <location>
        <begin position="48"/>
        <end position="202"/>
    </location>
</feature>
<evidence type="ECO:0000256" key="1">
    <source>
        <dbReference type="SAM" id="MobiDB-lite"/>
    </source>
</evidence>
<dbReference type="InterPro" id="IPR050834">
    <property type="entry name" value="Glycosyltransf_2"/>
</dbReference>
<evidence type="ECO:0000313" key="3">
    <source>
        <dbReference type="EMBL" id="MVA75300.1"/>
    </source>
</evidence>
<protein>
    <submittedName>
        <fullName evidence="3">Glycosyltransferase</fullName>
    </submittedName>
</protein>
<dbReference type="Proteomes" id="UP000435304">
    <property type="component" value="Unassembled WGS sequence"/>
</dbReference>
<evidence type="ECO:0000259" key="2">
    <source>
        <dbReference type="Pfam" id="PF00535"/>
    </source>
</evidence>
<dbReference type="AlphaFoldDB" id="A0A6A9V0E9"/>
<dbReference type="SUPFAM" id="SSF53448">
    <property type="entry name" value="Nucleotide-diphospho-sugar transferases"/>
    <property type="match status" value="1"/>
</dbReference>
<organism evidence="3 4">
    <name type="scientific">Auraticoccus cholistanensis</name>
    <dbReference type="NCBI Taxonomy" id="2656650"/>
    <lineage>
        <taxon>Bacteria</taxon>
        <taxon>Bacillati</taxon>
        <taxon>Actinomycetota</taxon>
        <taxon>Actinomycetes</taxon>
        <taxon>Propionibacteriales</taxon>
        <taxon>Propionibacteriaceae</taxon>
        <taxon>Auraticoccus</taxon>
    </lineage>
</organism>
<sequence>MVTAVSRHAGAPRPAAPQQVSVLRSGQDDDVRVRPQQAPPARVAGSVSVVVATRDRPAMLRRALRSVLAQEHPGTVEVTVVFDQGEPDPDLVGDLAGLTGPTRTLRTVVNDSRPGLAGARNCGVRHSSGEFVAFCDDDDEWLPGKLVTQLAALAESPASWFCAGGFVVDFNGRVNERLAEPGAVTFEQLLRERNAALHPSTFLMRTERLRQLGEVDELLPGGYGEDYDLLLRAARTAPVLAVPGPLARVYWHSSSFFADRWRTIVEANEYLKAKHPEFAREPAAVAWLDGKTAFALGAVGERRRARRTALTALRARPGQRQAWAALALSTGLVKASWIQKAAQTVGKGV</sequence>
<comment type="caution">
    <text evidence="3">The sequence shown here is derived from an EMBL/GenBank/DDBJ whole genome shotgun (WGS) entry which is preliminary data.</text>
</comment>
<keyword evidence="4" id="KW-1185">Reference proteome</keyword>
<gene>
    <name evidence="3" type="ORF">GC722_04540</name>
</gene>
<keyword evidence="3" id="KW-0808">Transferase</keyword>
<dbReference type="Gene3D" id="3.90.550.10">
    <property type="entry name" value="Spore Coat Polysaccharide Biosynthesis Protein SpsA, Chain A"/>
    <property type="match status" value="1"/>
</dbReference>
<feature type="region of interest" description="Disordered" evidence="1">
    <location>
        <begin position="1"/>
        <end position="40"/>
    </location>
</feature>
<evidence type="ECO:0000313" key="4">
    <source>
        <dbReference type="Proteomes" id="UP000435304"/>
    </source>
</evidence>
<reference evidence="3 4" key="1">
    <citation type="submission" date="2019-12" db="EMBL/GenBank/DDBJ databases">
        <title>Auraticoccus cholistani sp. nov., an actinomycete isolated from soil of Cholistan desert.</title>
        <authorList>
            <person name="Cheema M.T."/>
        </authorList>
    </citation>
    <scope>NUCLEOTIDE SEQUENCE [LARGE SCALE GENOMIC DNA]</scope>
    <source>
        <strain evidence="3 4">F435</strain>
    </source>
</reference>
<dbReference type="InterPro" id="IPR001173">
    <property type="entry name" value="Glyco_trans_2-like"/>
</dbReference>
<dbReference type="PANTHER" id="PTHR43685">
    <property type="entry name" value="GLYCOSYLTRANSFERASE"/>
    <property type="match status" value="1"/>
</dbReference>
<dbReference type="PANTHER" id="PTHR43685:SF2">
    <property type="entry name" value="GLYCOSYLTRANSFERASE 2-LIKE DOMAIN-CONTAINING PROTEIN"/>
    <property type="match status" value="1"/>
</dbReference>
<dbReference type="Pfam" id="PF00535">
    <property type="entry name" value="Glycos_transf_2"/>
    <property type="match status" value="1"/>
</dbReference>
<name>A0A6A9V0E9_9ACTN</name>
<dbReference type="EMBL" id="WPCU01000004">
    <property type="protein sequence ID" value="MVA75300.1"/>
    <property type="molecule type" value="Genomic_DNA"/>
</dbReference>
<dbReference type="InterPro" id="IPR029044">
    <property type="entry name" value="Nucleotide-diphossugar_trans"/>
</dbReference>
<dbReference type="GO" id="GO:0016740">
    <property type="term" value="F:transferase activity"/>
    <property type="evidence" value="ECO:0007669"/>
    <property type="project" value="UniProtKB-KW"/>
</dbReference>